<evidence type="ECO:0000313" key="3">
    <source>
        <dbReference type="Proteomes" id="UP000001369"/>
    </source>
</evidence>
<dbReference type="SUPFAM" id="SSF56003">
    <property type="entry name" value="Molybdenum cofactor-binding domain"/>
    <property type="match status" value="2"/>
</dbReference>
<dbReference type="GO" id="GO:0016491">
    <property type="term" value="F:oxidoreductase activity"/>
    <property type="evidence" value="ECO:0007669"/>
    <property type="project" value="InterPro"/>
</dbReference>
<dbReference type="InterPro" id="IPR000674">
    <property type="entry name" value="Ald_Oxase/Xan_DH_a/b"/>
</dbReference>
<dbReference type="PANTHER" id="PTHR47495">
    <property type="entry name" value="ALDEHYDE DEHYDROGENASE"/>
    <property type="match status" value="1"/>
</dbReference>
<dbReference type="Gene3D" id="3.90.1170.50">
    <property type="entry name" value="Aldehyde oxidase/xanthine dehydrogenase, a/b hammerhead"/>
    <property type="match status" value="1"/>
</dbReference>
<dbReference type="HOGENOM" id="CLU_013917_0_1_0"/>
<dbReference type="InterPro" id="IPR012368">
    <property type="entry name" value="OxRdtase_Mopterin-bd_su_IorB"/>
</dbReference>
<dbReference type="InterPro" id="IPR046867">
    <property type="entry name" value="AldOxase/xan_DH_MoCoBD2"/>
</dbReference>
<proteinExistence type="predicted"/>
<dbReference type="InterPro" id="IPR036856">
    <property type="entry name" value="Ald_Oxase/Xan_DH_a/b_sf"/>
</dbReference>
<evidence type="ECO:0000313" key="2">
    <source>
        <dbReference type="EMBL" id="ACN98152.1"/>
    </source>
</evidence>
<dbReference type="InterPro" id="IPR008274">
    <property type="entry name" value="AldOxase/xan_DH_MoCoBD1"/>
</dbReference>
<keyword evidence="3" id="KW-1185">Reference proteome</keyword>
<name>C1DVU6_SULAA</name>
<evidence type="ECO:0000259" key="1">
    <source>
        <dbReference type="SMART" id="SM01008"/>
    </source>
</evidence>
<gene>
    <name evidence="2" type="ordered locus">SULAZ_1264</name>
</gene>
<dbReference type="Gene3D" id="3.30.365.10">
    <property type="entry name" value="Aldehyde oxidase/xanthine dehydrogenase, molybdopterin binding domain"/>
    <property type="match status" value="4"/>
</dbReference>
<dbReference type="KEGG" id="saf:SULAZ_1264"/>
<dbReference type="OrthoDB" id="9759099at2"/>
<feature type="domain" description="Aldehyde oxidase/xanthine dehydrogenase a/b hammerhead" evidence="1">
    <location>
        <begin position="200"/>
        <end position="278"/>
    </location>
</feature>
<dbReference type="InterPro" id="IPR052516">
    <property type="entry name" value="N-heterocyclic_Hydroxylase"/>
</dbReference>
<dbReference type="EMBL" id="CP001229">
    <property type="protein sequence ID" value="ACN98152.1"/>
    <property type="molecule type" value="Genomic_DNA"/>
</dbReference>
<dbReference type="Pfam" id="PF02738">
    <property type="entry name" value="MoCoBD_1"/>
    <property type="match status" value="1"/>
</dbReference>
<dbReference type="SMART" id="SM01008">
    <property type="entry name" value="Ald_Xan_dh_C"/>
    <property type="match status" value="1"/>
</dbReference>
<dbReference type="PANTHER" id="PTHR47495:SF2">
    <property type="entry name" value="ALDEHYDE DEHYDROGENASE"/>
    <property type="match status" value="1"/>
</dbReference>
<accession>C1DVU6</accession>
<sequence length="709" mass="79537">MITRRDFIKISGLAIGLIIAPSGFQILKAEEIMNNNLKPVLWLQITKNNELIILSNKSEMGQGVYTGLAMLVADELDFPWEKVKVKAAPASDIYKDEKFGSQLTGGSTSLSHMHEFYRYLGATAKEMILNAASEKLNISKSNLKVKEGYLWYKDKRYPYSHFWDYALKLPIPQEVNLKNPEEFIYIGKNVPRIDVPEKVNGRAIFGIDVKLKNMVYAVVERPNYFDSKVEDFNKDDILKEKGIIDAFPIQTGVAIVGETFESLLKVRNKVKVKWSRSSIEGYDDNKLQEYYLNKLNENGNIARNDGNVIKVIQNVNKKIEETYLLPYLYHGTIEPMNCVANITDDRCEIYAPIQAQTFAQKVAMEVTGFDKNKVDVYTTYLGGGFGRKSNVLFVKEAVEISKKLKRPVKLIYTREDDVKSQWYRPMNATILKAGLDNNGNLIALYHKIAVPAVFEWAGRPSKIDRAAVEGIENMFYDIPNVHVEFVKVDLPIPVWFWRSVGSSHNAFTLETFIDRVAKLSHKDPVELRLKLLSKNQRAQNVIQTVAEKAGWGKTPKYGAAMGIAYHYSFGTHVAQVAEVSLDKSTGIVKVHRVVCAIDLGPTVINPDLVIAQVESAVNMGLSAALKEAVHFGKSGPSNLNFDTYPILTMDEAPDEIEVHIVKGEGSMGGVGEPGLPPIAPAVANALFWGYDIKVNRLPMTPDYIKFLIL</sequence>
<dbReference type="Proteomes" id="UP000001369">
    <property type="component" value="Chromosome"/>
</dbReference>
<protein>
    <submittedName>
        <fullName evidence="2">Aldehyde dehydrogenase</fullName>
    </submittedName>
</protein>
<organism evidence="2 3">
    <name type="scientific">Sulfurihydrogenibium azorense (strain DSM 15241 / OCM 825 / Az-Fu1)</name>
    <dbReference type="NCBI Taxonomy" id="204536"/>
    <lineage>
        <taxon>Bacteria</taxon>
        <taxon>Pseudomonadati</taxon>
        <taxon>Aquificota</taxon>
        <taxon>Aquificia</taxon>
        <taxon>Aquificales</taxon>
        <taxon>Hydrogenothermaceae</taxon>
        <taxon>Sulfurihydrogenibium</taxon>
    </lineage>
</organism>
<dbReference type="STRING" id="204536.SULAZ_1264"/>
<dbReference type="RefSeq" id="WP_012673478.1">
    <property type="nucleotide sequence ID" value="NC_012438.1"/>
</dbReference>
<dbReference type="eggNOG" id="COG1529">
    <property type="taxonomic scope" value="Bacteria"/>
</dbReference>
<dbReference type="PIRSF" id="PIRSF036389">
    <property type="entry name" value="IOR_B"/>
    <property type="match status" value="1"/>
</dbReference>
<dbReference type="SUPFAM" id="SSF54665">
    <property type="entry name" value="CO dehydrogenase molybdoprotein N-domain-like"/>
    <property type="match status" value="1"/>
</dbReference>
<reference evidence="2 3" key="1">
    <citation type="journal article" date="2009" name="J. Bacteriol.">
        <title>Complete and draft genome sequences of six members of the Aquificales.</title>
        <authorList>
            <person name="Reysenbach A.L."/>
            <person name="Hamamura N."/>
            <person name="Podar M."/>
            <person name="Griffiths E."/>
            <person name="Ferreira S."/>
            <person name="Hochstein R."/>
            <person name="Heidelberg J."/>
            <person name="Johnson J."/>
            <person name="Mead D."/>
            <person name="Pohorille A."/>
            <person name="Sarmiento M."/>
            <person name="Schweighofer K."/>
            <person name="Seshadri R."/>
            <person name="Voytek M.A."/>
        </authorList>
    </citation>
    <scope>NUCLEOTIDE SEQUENCE [LARGE SCALE GENOMIC DNA]</scope>
    <source>
        <strain evidence="3">Az-Fu1 / DSM 15241 / OCM 825</strain>
    </source>
</reference>
<dbReference type="Pfam" id="PF20256">
    <property type="entry name" value="MoCoBD_2"/>
    <property type="match status" value="2"/>
</dbReference>
<dbReference type="InterPro" id="IPR037165">
    <property type="entry name" value="AldOxase/xan_DH_Mopterin-bd_sf"/>
</dbReference>
<dbReference type="AlphaFoldDB" id="C1DVU6"/>